<accession>A0A5S9MXW6</accession>
<proteinExistence type="inferred from homology"/>
<comment type="function">
    <text evidence="8">Functions as both a chaperone and a metalloprotease. Maintains the integrity of the outer membrane by promoting either the assembly or the elimination of outer membrane proteins, depending on their folding state.</text>
</comment>
<dbReference type="Gene3D" id="1.25.40.10">
    <property type="entry name" value="Tetratricopeptide repeat domain"/>
    <property type="match status" value="1"/>
</dbReference>
<reference evidence="10 11" key="1">
    <citation type="submission" date="2019-11" db="EMBL/GenBank/DDBJ databases">
        <authorList>
            <person name="Holert J."/>
        </authorList>
    </citation>
    <scope>NUCLEOTIDE SEQUENCE [LARGE SCALE GENOMIC DNA]</scope>
    <source>
        <strain evidence="10">SB11_3</strain>
    </source>
</reference>
<feature type="binding site" evidence="8">
    <location>
        <position position="134"/>
    </location>
    <ligand>
        <name>Zn(2+)</name>
        <dbReference type="ChEBI" id="CHEBI:29105"/>
        <note>catalytic</note>
    </ligand>
</feature>
<keyword evidence="4 8" id="KW-0574">Periplasm</keyword>
<gene>
    <name evidence="10" type="primary">bepA_2</name>
    <name evidence="10" type="ORF">OPDIPICF_00322</name>
</gene>
<evidence type="ECO:0000313" key="10">
    <source>
        <dbReference type="EMBL" id="CAA0081586.1"/>
    </source>
</evidence>
<feature type="domain" description="Peptidase M48" evidence="9">
    <location>
        <begin position="68"/>
        <end position="252"/>
    </location>
</feature>
<dbReference type="GO" id="GO:0004222">
    <property type="term" value="F:metalloendopeptidase activity"/>
    <property type="evidence" value="ECO:0007669"/>
    <property type="project" value="InterPro"/>
</dbReference>
<dbReference type="InterPro" id="IPR001915">
    <property type="entry name" value="Peptidase_M48"/>
</dbReference>
<keyword evidence="7 8" id="KW-0482">Metalloprotease</keyword>
<feature type="chain" id="PRO_5029060868" description="Putative beta-barrel assembly-enhancing protease" evidence="8">
    <location>
        <begin position="24"/>
        <end position="480"/>
    </location>
</feature>
<dbReference type="InterPro" id="IPR051156">
    <property type="entry name" value="Mito/Outer_Membr_Metalloprot"/>
</dbReference>
<keyword evidence="11" id="KW-1185">Reference proteome</keyword>
<dbReference type="GO" id="GO:0008270">
    <property type="term" value="F:zinc ion binding"/>
    <property type="evidence" value="ECO:0007669"/>
    <property type="project" value="UniProtKB-UniRule"/>
</dbReference>
<comment type="cofactor">
    <cofactor evidence="8">
        <name>Zn(2+)</name>
        <dbReference type="ChEBI" id="CHEBI:29105"/>
    </cofactor>
    <text evidence="8">Binds 1 zinc ion per subunit.</text>
</comment>
<name>A0A5S9MXW6_9GAMM</name>
<evidence type="ECO:0000256" key="2">
    <source>
        <dbReference type="ARBA" id="ARBA00022723"/>
    </source>
</evidence>
<protein>
    <recommendedName>
        <fullName evidence="8">Putative beta-barrel assembly-enhancing protease</fullName>
        <ecNumber evidence="8">3.4.-.-</ecNumber>
    </recommendedName>
</protein>
<sequence precursor="true">MTFRTFFQSLALTFTLGSVPAMAQVNLPSLGDVSSAIVSPEQEYQTGQYFLRAFHRQAPVSDDPLLYTYLQSLIRQMIYHSPLPQKRFNLIVVDSTSFNAFAVPGNVIGINTGLLSFADSEDQLSSVVAHEIAHLSQRHYARTLERQKQQSLVSLATMLGSLLILAAGGADAGLAALTASQAAAISNRLKYSRLDEQEADRIGMQILYESGMNPTAAANMFQHMLVSLRYRTDVREYDFLLTHPLTDARVADAFNQARSYPAKSDRDSFDFHLMKARIYFLESNNPKLAARHFKEEMIQAKFPKASEYGQGISLLAAEKTADAAKIIDKLYLDSPHRPAFILAKADLLQAQDKTNEAITLLRQHLKISPGNFAISMALAEKLIDNHQPKASSDVIKGILRAGYNEVPSVWFLLAETEGLSGNVAGVHLARAEFYIRIGAFVQAQRHLNLALPLLDDNVQASTRAHLRIKQVEALKQASPF</sequence>
<evidence type="ECO:0000256" key="6">
    <source>
        <dbReference type="ARBA" id="ARBA00022833"/>
    </source>
</evidence>
<evidence type="ECO:0000256" key="3">
    <source>
        <dbReference type="ARBA" id="ARBA00022729"/>
    </source>
</evidence>
<dbReference type="EMBL" id="CACSIO010000001">
    <property type="protein sequence ID" value="CAA0081586.1"/>
    <property type="molecule type" value="Genomic_DNA"/>
</dbReference>
<feature type="active site" description="Proton donor" evidence="8">
    <location>
        <position position="200"/>
    </location>
</feature>
<dbReference type="EC" id="3.4.-.-" evidence="8"/>
<dbReference type="GO" id="GO:0042597">
    <property type="term" value="C:periplasmic space"/>
    <property type="evidence" value="ECO:0007669"/>
    <property type="project" value="UniProtKB-SubCell"/>
</dbReference>
<dbReference type="Gene3D" id="3.30.2010.10">
    <property type="entry name" value="Metalloproteases ('zincins'), catalytic domain"/>
    <property type="match status" value="1"/>
</dbReference>
<dbReference type="PANTHER" id="PTHR22726">
    <property type="entry name" value="METALLOENDOPEPTIDASE OMA1"/>
    <property type="match status" value="1"/>
</dbReference>
<evidence type="ECO:0000256" key="1">
    <source>
        <dbReference type="ARBA" id="ARBA00022670"/>
    </source>
</evidence>
<feature type="binding site" evidence="8">
    <location>
        <position position="130"/>
    </location>
    <ligand>
        <name>Zn(2+)</name>
        <dbReference type="ChEBI" id="CHEBI:29105"/>
        <note>catalytic</note>
    </ligand>
</feature>
<dbReference type="PANTHER" id="PTHR22726:SF1">
    <property type="entry name" value="METALLOENDOPEPTIDASE OMA1, MITOCHONDRIAL"/>
    <property type="match status" value="1"/>
</dbReference>
<dbReference type="Pfam" id="PF01435">
    <property type="entry name" value="Peptidase_M48"/>
    <property type="match status" value="1"/>
</dbReference>
<evidence type="ECO:0000313" key="11">
    <source>
        <dbReference type="Proteomes" id="UP000441399"/>
    </source>
</evidence>
<keyword evidence="1 8" id="KW-0645">Protease</keyword>
<evidence type="ECO:0000256" key="7">
    <source>
        <dbReference type="ARBA" id="ARBA00023049"/>
    </source>
</evidence>
<dbReference type="Pfam" id="PF14559">
    <property type="entry name" value="TPR_19"/>
    <property type="match status" value="1"/>
</dbReference>
<keyword evidence="2 8" id="KW-0479">Metal-binding</keyword>
<feature type="binding site" evidence="8">
    <location>
        <position position="196"/>
    </location>
    <ligand>
        <name>Zn(2+)</name>
        <dbReference type="ChEBI" id="CHEBI:29105"/>
        <note>catalytic</note>
    </ligand>
</feature>
<comment type="subcellular location">
    <subcellularLocation>
        <location evidence="8">Periplasm</location>
    </subcellularLocation>
</comment>
<keyword evidence="3 8" id="KW-0732">Signal</keyword>
<evidence type="ECO:0000256" key="5">
    <source>
        <dbReference type="ARBA" id="ARBA00022801"/>
    </source>
</evidence>
<feature type="active site" evidence="8">
    <location>
        <position position="131"/>
    </location>
</feature>
<dbReference type="HAMAP" id="MF_00997">
    <property type="entry name" value="Protease_BepA"/>
    <property type="match status" value="1"/>
</dbReference>
<dbReference type="CDD" id="cd07324">
    <property type="entry name" value="M48C_Oma1-like"/>
    <property type="match status" value="1"/>
</dbReference>
<dbReference type="GO" id="GO:0051603">
    <property type="term" value="P:proteolysis involved in protein catabolic process"/>
    <property type="evidence" value="ECO:0007669"/>
    <property type="project" value="TreeGrafter"/>
</dbReference>
<dbReference type="AlphaFoldDB" id="A0A5S9MXW6"/>
<dbReference type="SUPFAM" id="SSF48452">
    <property type="entry name" value="TPR-like"/>
    <property type="match status" value="1"/>
</dbReference>
<dbReference type="InterPro" id="IPR011990">
    <property type="entry name" value="TPR-like_helical_dom_sf"/>
</dbReference>
<keyword evidence="6 8" id="KW-0862">Zinc</keyword>
<comment type="similarity">
    <text evidence="8">Belongs to the peptidase M48 family. BepA subfamily.</text>
</comment>
<keyword evidence="5 8" id="KW-0378">Hydrolase</keyword>
<dbReference type="InterPro" id="IPR030873">
    <property type="entry name" value="Protease_BepA"/>
</dbReference>
<dbReference type="GO" id="GO:0016020">
    <property type="term" value="C:membrane"/>
    <property type="evidence" value="ECO:0007669"/>
    <property type="project" value="InterPro"/>
</dbReference>
<evidence type="ECO:0000256" key="4">
    <source>
        <dbReference type="ARBA" id="ARBA00022764"/>
    </source>
</evidence>
<dbReference type="Proteomes" id="UP000441399">
    <property type="component" value="Unassembled WGS sequence"/>
</dbReference>
<evidence type="ECO:0000259" key="9">
    <source>
        <dbReference type="Pfam" id="PF01435"/>
    </source>
</evidence>
<organism evidence="10 11">
    <name type="scientific">BD1-7 clade bacterium</name>
    <dbReference type="NCBI Taxonomy" id="2029982"/>
    <lineage>
        <taxon>Bacteria</taxon>
        <taxon>Pseudomonadati</taxon>
        <taxon>Pseudomonadota</taxon>
        <taxon>Gammaproteobacteria</taxon>
        <taxon>Cellvibrionales</taxon>
        <taxon>Spongiibacteraceae</taxon>
        <taxon>BD1-7 clade</taxon>
    </lineage>
</organism>
<feature type="signal peptide" evidence="8">
    <location>
        <begin position="1"/>
        <end position="23"/>
    </location>
</feature>
<evidence type="ECO:0000256" key="8">
    <source>
        <dbReference type="HAMAP-Rule" id="MF_00997"/>
    </source>
</evidence>